<feature type="region of interest" description="Disordered" evidence="2">
    <location>
        <begin position="1"/>
        <end position="22"/>
    </location>
</feature>
<dbReference type="InterPro" id="IPR005546">
    <property type="entry name" value="Autotransporte_beta"/>
</dbReference>
<name>A0ABM8WDK8_9BURK</name>
<gene>
    <name evidence="5" type="ORF">LMG21510_00054</name>
</gene>
<evidence type="ECO:0000256" key="2">
    <source>
        <dbReference type="SAM" id="MobiDB-lite"/>
    </source>
</evidence>
<feature type="chain" id="PRO_5045986039" description="Autotransporter domain-containing protein" evidence="3">
    <location>
        <begin position="42"/>
        <end position="1722"/>
    </location>
</feature>
<sequence>MSRHHRTPPRHASTHRATSPRPHQIAVAVALAMSLPQAAHAYSSGGAATGDGAYGGGGSWFVTGQGSNGGPIDAGGVGDTGGAGGGSGGFLTTGGPVVGTLTGFAGGAGLSAAAAVDGRAQGGGGGGAGLQLETTAGPPLTAETSGAMTGGRGGDGGASAAVQAGDTGYGTGGGGGGGDGVGLTDVYLTNYGRLQGGEGGAGGMSLVNGGGYGGAGGHGGNGIWSASYTRIFNYGLVVGGTGGAAGHGGSGGMPGTAGRGGDGIRIGAGYVANQGTIAGGSGGTADGMMSGAGGDGVSMSSGMLLNSGTIIGGAGGAVAGAGVVMNGGTGAVQLINEGYIGGGLDSANVRQDAVRLSGIAAELTLHGGSMIVGNVVNTAAAGRLILGGTAAGSFNVSGIGATRQYRGFQQFAKTGTGTWGLTGTTAELTPWRLEEGVLSVSSDASLGAAAGGLTFNGGTLRVTGDGMTSTARNVMLESGGGTIDVSQAAPLSLTGVVSGTGTLTKAGNGTLELTGANAFGDLVVLGGSVLGDAASLQGNIDQRGAFVEFRQDTDASYSGNLFSSAGQGLMRKSGAGTLTLTGTNSLAWVITDGTLASTAQNFTNNISTTTAFATFRLQQPTNGTYTGVVGGVGVFEKTGAGTLTLTRDSSSFSGTSRVTAGTLRVDGKLGSPSGGRTDILSGGTLTGSGTVGSTTVAAGGTLAASSLNGTLTVDGNLDLQAGSAFQAALGTPSATPLVDVRGNLAIGGTLSFSDAGGLSTGVYRLMNYGGSLTISNLGFGTFPSGWNASDFVVQFLTGAKQVNLINIGSATLQFWDGGDTAGYNNGTIDGGAGTWSAGGNAWTDSAGRFNGAARPSPGFAIFQGNGGTVAVDNSAGAVSATGMQFAVDGYRLEGDAIALAGAGGESVVRVGDGSAAGASMRATIAAELTGDTALVKQDRGTLVLGGVNSYQRGTRVLGGTLQISADHNLGLAGTGVTLGGGTLATTADIATARGITLDGEGAFEVAGGTTLALSGNVAGGTLDKRGAGTLRLSGANDYAATRVYAGTLAGNAASLRGDIANAGTVLFEQDSDASFGGNITALDGTRGAMLKTGAGALRLDGASALDWTIDGGRLVASAGRYSGNTTIGGSGTLVLDESTDAGYGGVVSGTGTLHKTGAGALTLGGDSSAFAGNTTVSAGTLVVGTQGQGALGGNVAVQRGATLSGSGSVGSAVIGAGGTLAPGNGVGTLAVKGDLTFEAGSSYRVEAAPDGSSDLVDVGGIARLGGGSVVHVGPDGQFSPLMRYTILRAAAVEGRFTQVSSDYAYLTAALDYSDPNAVGMTLERRSEGGSPIRFADLATTANQRAVANALETLPRTSGLYQAVLTLPDGAPAAAFNALSGEAHASASSALQGASAAVRTLPLSRLRANLSAGLLPGVPTAQAPLAQTVMSDAPSYSAAMLPRSAAMPAWAQVVGNWERLGSGEAATVRQNTGGLFVGADHEVGNSGWRLGALLGYTDGRVRADGLGSTADVRSYNAALYGGRSYDAGVGKLSVMLGGAYTWHDIETRRHIGVASLNQTLTADYSAGNTQLFTEVGYTLQTGARAALEPFAGVAWSDQRTRGFSEQGGDAALSGQSRRDTLTTTSLGLRARTGLTLGTLDLDVSGALGWRHAFGDVTPGTTLAFQGSQSFTVAGAPIARDAALVELGVSARVSEAVAVGVGYSGQFGGGNRANAGNINVRWRY</sequence>
<protein>
    <recommendedName>
        <fullName evidence="4">Autotransporter domain-containing protein</fullName>
    </recommendedName>
</protein>
<dbReference type="RefSeq" id="WP_290368784.1">
    <property type="nucleotide sequence ID" value="NZ_CAJZAH010000001.1"/>
</dbReference>
<reference evidence="5 6" key="1">
    <citation type="submission" date="2021-08" db="EMBL/GenBank/DDBJ databases">
        <authorList>
            <person name="Peeters C."/>
        </authorList>
    </citation>
    <scope>NUCLEOTIDE SEQUENCE [LARGE SCALE GENOMIC DNA]</scope>
    <source>
        <strain evidence="5 6">LMG 21510</strain>
    </source>
</reference>
<dbReference type="Gene3D" id="2.40.128.130">
    <property type="entry name" value="Autotransporter beta-domain"/>
    <property type="match status" value="1"/>
</dbReference>
<evidence type="ECO:0000313" key="6">
    <source>
        <dbReference type="Proteomes" id="UP000721236"/>
    </source>
</evidence>
<evidence type="ECO:0000259" key="4">
    <source>
        <dbReference type="PROSITE" id="PS51208"/>
    </source>
</evidence>
<dbReference type="PROSITE" id="PS51208">
    <property type="entry name" value="AUTOTRANSPORTER"/>
    <property type="match status" value="1"/>
</dbReference>
<dbReference type="Gene3D" id="2.160.20.20">
    <property type="match status" value="1"/>
</dbReference>
<dbReference type="InterPro" id="IPR036709">
    <property type="entry name" value="Autotransporte_beta_dom_sf"/>
</dbReference>
<dbReference type="Proteomes" id="UP000721236">
    <property type="component" value="Unassembled WGS sequence"/>
</dbReference>
<dbReference type="SUPFAM" id="SSF51126">
    <property type="entry name" value="Pectin lyase-like"/>
    <property type="match status" value="1"/>
</dbReference>
<keyword evidence="1 3" id="KW-0732">Signal</keyword>
<evidence type="ECO:0000256" key="1">
    <source>
        <dbReference type="ARBA" id="ARBA00022729"/>
    </source>
</evidence>
<dbReference type="NCBIfam" id="TIGR02601">
    <property type="entry name" value="autotrns_rpt"/>
    <property type="match status" value="4"/>
</dbReference>
<dbReference type="EMBL" id="CAJZAH010000001">
    <property type="protein sequence ID" value="CAG9165358.1"/>
    <property type="molecule type" value="Genomic_DNA"/>
</dbReference>
<dbReference type="PANTHER" id="PTHR35037:SF3">
    <property type="entry name" value="C-TERMINAL REGION OF AIDA-LIKE PROTEIN"/>
    <property type="match status" value="1"/>
</dbReference>
<evidence type="ECO:0000256" key="3">
    <source>
        <dbReference type="SAM" id="SignalP"/>
    </source>
</evidence>
<organism evidence="5 6">
    <name type="scientific">Cupriavidus respiraculi</name>
    <dbReference type="NCBI Taxonomy" id="195930"/>
    <lineage>
        <taxon>Bacteria</taxon>
        <taxon>Pseudomonadati</taxon>
        <taxon>Pseudomonadota</taxon>
        <taxon>Betaproteobacteria</taxon>
        <taxon>Burkholderiales</taxon>
        <taxon>Burkholderiaceae</taxon>
        <taxon>Cupriavidus</taxon>
    </lineage>
</organism>
<dbReference type="InterPro" id="IPR013425">
    <property type="entry name" value="Autotrns_rpt"/>
</dbReference>
<dbReference type="PANTHER" id="PTHR35037">
    <property type="entry name" value="C-TERMINAL REGION OF AIDA-LIKE PROTEIN"/>
    <property type="match status" value="1"/>
</dbReference>
<dbReference type="InterPro" id="IPR011050">
    <property type="entry name" value="Pectin_lyase_fold/virulence"/>
</dbReference>
<feature type="domain" description="Autotransporter" evidence="4">
    <location>
        <begin position="1441"/>
        <end position="1722"/>
    </location>
</feature>
<feature type="compositionally biased region" description="Basic residues" evidence="2">
    <location>
        <begin position="1"/>
        <end position="14"/>
    </location>
</feature>
<dbReference type="SMART" id="SM00869">
    <property type="entry name" value="Autotransporter"/>
    <property type="match status" value="1"/>
</dbReference>
<accession>A0ABM8WDK8</accession>
<proteinExistence type="predicted"/>
<dbReference type="Pfam" id="PF03797">
    <property type="entry name" value="Autotransporter"/>
    <property type="match status" value="1"/>
</dbReference>
<feature type="signal peptide" evidence="3">
    <location>
        <begin position="1"/>
        <end position="41"/>
    </location>
</feature>
<dbReference type="InterPro" id="IPR012332">
    <property type="entry name" value="Autotransporter_pectin_lyase_C"/>
</dbReference>
<dbReference type="Pfam" id="PF12951">
    <property type="entry name" value="PATR"/>
    <property type="match status" value="6"/>
</dbReference>
<dbReference type="SUPFAM" id="SSF103515">
    <property type="entry name" value="Autotransporter"/>
    <property type="match status" value="1"/>
</dbReference>
<evidence type="ECO:0000313" key="5">
    <source>
        <dbReference type="EMBL" id="CAG9165358.1"/>
    </source>
</evidence>
<dbReference type="InterPro" id="IPR051551">
    <property type="entry name" value="Autotransporter_adhesion"/>
</dbReference>
<keyword evidence="6" id="KW-1185">Reference proteome</keyword>
<comment type="caution">
    <text evidence="5">The sequence shown here is derived from an EMBL/GenBank/DDBJ whole genome shotgun (WGS) entry which is preliminary data.</text>
</comment>